<dbReference type="InterPro" id="IPR016292">
    <property type="entry name" value="Epoxide_hydrolase"/>
</dbReference>
<evidence type="ECO:0000256" key="2">
    <source>
        <dbReference type="ARBA" id="ARBA00022797"/>
    </source>
</evidence>
<dbReference type="RefSeq" id="WP_133054750.1">
    <property type="nucleotide sequence ID" value="NZ_LWBP01000199.1"/>
</dbReference>
<dbReference type="Gene3D" id="3.40.50.1820">
    <property type="entry name" value="alpha/beta hydrolase"/>
    <property type="match status" value="1"/>
</dbReference>
<name>A0A1V9FDW2_9BACT</name>
<evidence type="ECO:0000313" key="7">
    <source>
        <dbReference type="Proteomes" id="UP000192276"/>
    </source>
</evidence>
<protein>
    <recommendedName>
        <fullName evidence="5">Epoxide hydrolase N-terminal domain-containing protein</fullName>
    </recommendedName>
</protein>
<dbReference type="InterPro" id="IPR000639">
    <property type="entry name" value="Epox_hydrolase-like"/>
</dbReference>
<evidence type="ECO:0000256" key="4">
    <source>
        <dbReference type="PIRSR" id="PIRSR001112-1"/>
    </source>
</evidence>
<dbReference type="OrthoDB" id="9780765at2"/>
<evidence type="ECO:0000256" key="1">
    <source>
        <dbReference type="ARBA" id="ARBA00010088"/>
    </source>
</evidence>
<dbReference type="PRINTS" id="PR00412">
    <property type="entry name" value="EPOXHYDRLASE"/>
</dbReference>
<evidence type="ECO:0000313" key="6">
    <source>
        <dbReference type="EMBL" id="OQP56386.1"/>
    </source>
</evidence>
<dbReference type="EMBL" id="LWBP01000199">
    <property type="protein sequence ID" value="OQP56386.1"/>
    <property type="molecule type" value="Genomic_DNA"/>
</dbReference>
<dbReference type="Proteomes" id="UP000192276">
    <property type="component" value="Unassembled WGS sequence"/>
</dbReference>
<dbReference type="SUPFAM" id="SSF53474">
    <property type="entry name" value="alpha/beta-Hydrolases"/>
    <property type="match status" value="1"/>
</dbReference>
<dbReference type="PIRSF" id="PIRSF001112">
    <property type="entry name" value="Epoxide_hydrolase"/>
    <property type="match status" value="1"/>
</dbReference>
<dbReference type="GO" id="GO:0004301">
    <property type="term" value="F:epoxide hydrolase activity"/>
    <property type="evidence" value="ECO:0007669"/>
    <property type="project" value="TreeGrafter"/>
</dbReference>
<proteinExistence type="inferred from homology"/>
<comment type="similarity">
    <text evidence="1">Belongs to the peptidase S33 family.</text>
</comment>
<comment type="caution">
    <text evidence="6">The sequence shown here is derived from an EMBL/GenBank/DDBJ whole genome shotgun (WGS) entry which is preliminary data.</text>
</comment>
<keyword evidence="7" id="KW-1185">Reference proteome</keyword>
<reference evidence="7" key="1">
    <citation type="submission" date="2016-04" db="EMBL/GenBank/DDBJ databases">
        <authorList>
            <person name="Chen L."/>
            <person name="Zhuang W."/>
            <person name="Wang G."/>
        </authorList>
    </citation>
    <scope>NUCLEOTIDE SEQUENCE [LARGE SCALE GENOMIC DNA]</scope>
    <source>
        <strain evidence="7">208</strain>
    </source>
</reference>
<gene>
    <name evidence="6" type="ORF">A4R26_04255</name>
</gene>
<keyword evidence="2" id="KW-0058">Aromatic hydrocarbons catabolism</keyword>
<feature type="domain" description="Epoxide hydrolase N-terminal" evidence="5">
    <location>
        <begin position="5"/>
        <end position="109"/>
    </location>
</feature>
<feature type="active site" description="Nucleophile" evidence="4">
    <location>
        <position position="178"/>
    </location>
</feature>
<accession>A0A1V9FDW2</accession>
<dbReference type="STRING" id="550983.A4R26_04255"/>
<dbReference type="AlphaFoldDB" id="A0A1V9FDW2"/>
<dbReference type="InterPro" id="IPR029058">
    <property type="entry name" value="AB_hydrolase_fold"/>
</dbReference>
<feature type="active site" description="Proton acceptor" evidence="4">
    <location>
        <position position="373"/>
    </location>
</feature>
<dbReference type="InterPro" id="IPR010497">
    <property type="entry name" value="Epoxide_hydro_N"/>
</dbReference>
<organism evidence="6 7">
    <name type="scientific">Niastella populi</name>
    <dbReference type="NCBI Taxonomy" id="550983"/>
    <lineage>
        <taxon>Bacteria</taxon>
        <taxon>Pseudomonadati</taxon>
        <taxon>Bacteroidota</taxon>
        <taxon>Chitinophagia</taxon>
        <taxon>Chitinophagales</taxon>
        <taxon>Chitinophagaceae</taxon>
        <taxon>Niastella</taxon>
    </lineage>
</organism>
<keyword evidence="3" id="KW-0378">Hydrolase</keyword>
<dbReference type="PANTHER" id="PTHR21661:SF35">
    <property type="entry name" value="EPOXIDE HYDROLASE"/>
    <property type="match status" value="1"/>
</dbReference>
<evidence type="ECO:0000259" key="5">
    <source>
        <dbReference type="Pfam" id="PF06441"/>
    </source>
</evidence>
<sequence>MNPSIRPFTINVPQQEIDDLKTRLALSRFPPERSAGWEKGVPVNYLQKVANYWQTGFDWKKQEAYLNSFPQYMAEIHGQPVHFVHIKSPDANAIPLLMIHGYPSSFVEFLQLAEILAKPEAHGMAAGVSYNLIIPSIPGFGFSIPSHHENWDMIRIAALFAELMTVLGYERFAVHGTDMGAGITGMLSAIAAHRLTGTHVNTDFTSITGMGMLPADTSAFPEDEKNTIAGFRNYEKNETAYLKILSTKPQTLAYGLTDSPAALLSWIIEKFSTWTNASKALPEDAIALDLILTNISLYWFNKLGASTANTLYDSMNMSFDWGTQSQQAGEQSWQPPKVPSAMAAFGGNGALLKKLLGPMGNPDKWSAYDEALHFPAMECPLVLAKDLHVFLGGVAGK</sequence>
<feature type="active site" description="Proton donor" evidence="4">
    <location>
        <position position="312"/>
    </location>
</feature>
<dbReference type="Pfam" id="PF06441">
    <property type="entry name" value="EHN"/>
    <property type="match status" value="1"/>
</dbReference>
<dbReference type="PANTHER" id="PTHR21661">
    <property type="entry name" value="EPOXIDE HYDROLASE 1-RELATED"/>
    <property type="match status" value="1"/>
</dbReference>
<evidence type="ECO:0000256" key="3">
    <source>
        <dbReference type="ARBA" id="ARBA00022801"/>
    </source>
</evidence>
<dbReference type="GO" id="GO:0097176">
    <property type="term" value="P:epoxide metabolic process"/>
    <property type="evidence" value="ECO:0007669"/>
    <property type="project" value="TreeGrafter"/>
</dbReference>